<keyword evidence="2" id="KW-1185">Reference proteome</keyword>
<reference evidence="1" key="1">
    <citation type="submission" date="2021-08" db="EMBL/GenBank/DDBJ databases">
        <title>Novel anaerobic bacterium isolated from sea squirt in East Sea, Republic of Korea.</title>
        <authorList>
            <person name="Nguyen T.H."/>
            <person name="Li Z."/>
            <person name="Lee Y.-J."/>
            <person name="Ko J."/>
            <person name="Kim S.-G."/>
        </authorList>
    </citation>
    <scope>NUCLEOTIDE SEQUENCE</scope>
    <source>
        <strain evidence="1">KCTC 25031</strain>
    </source>
</reference>
<sequence>MLEKRHLQYNESLEKLKELEMQGKAFVISPQEDLAIGRLVKDSDKTAKIFNLAYQQGQHTLPSLKKWLNEKI</sequence>
<dbReference type="EMBL" id="CP081303">
    <property type="protein sequence ID" value="QZE15394.1"/>
    <property type="molecule type" value="Genomic_DNA"/>
</dbReference>
<protein>
    <submittedName>
        <fullName evidence="1">Uncharacterized protein</fullName>
    </submittedName>
</protein>
<dbReference type="Proteomes" id="UP000826212">
    <property type="component" value="Chromosome"/>
</dbReference>
<organism evidence="1 2">
    <name type="scientific">Halosquirtibacter laminarini</name>
    <dbReference type="NCBI Taxonomy" id="3374600"/>
    <lineage>
        <taxon>Bacteria</taxon>
        <taxon>Pseudomonadati</taxon>
        <taxon>Bacteroidota</taxon>
        <taxon>Bacteroidia</taxon>
        <taxon>Marinilabiliales</taxon>
        <taxon>Prolixibacteraceae</taxon>
        <taxon>Halosquirtibacter</taxon>
    </lineage>
</organism>
<evidence type="ECO:0000313" key="2">
    <source>
        <dbReference type="Proteomes" id="UP000826212"/>
    </source>
</evidence>
<gene>
    <name evidence="1" type="ORF">K4L44_06055</name>
</gene>
<accession>A0AC61NPV2</accession>
<name>A0AC61NPV2_9BACT</name>
<proteinExistence type="predicted"/>
<evidence type="ECO:0000313" key="1">
    <source>
        <dbReference type="EMBL" id="QZE15394.1"/>
    </source>
</evidence>